<name>A0AB74URY4_9GAMM</name>
<reference evidence="2" key="1">
    <citation type="submission" date="2024-10" db="EMBL/GenBank/DDBJ databases">
        <authorList>
            <person name="Lesea H.P."/>
            <person name="Kuehl J.V."/>
            <person name="Chandonia J.-M."/>
        </authorList>
    </citation>
    <scope>NUCLEOTIDE SEQUENCE</scope>
    <source>
        <strain evidence="2">FW102-FHT14D07</strain>
    </source>
</reference>
<keyword evidence="1" id="KW-1133">Transmembrane helix</keyword>
<gene>
    <name evidence="2" type="ORF">ACFYG5_16000</name>
</gene>
<protein>
    <submittedName>
        <fullName evidence="2">Superinfection immunity protein</fullName>
    </submittedName>
</protein>
<proteinExistence type="predicted"/>
<keyword evidence="1" id="KW-0812">Transmembrane</keyword>
<dbReference type="AlphaFoldDB" id="A0AB74URY4"/>
<organism evidence="2">
    <name type="scientific">Rhodanobacter sp. FW102-FHT14D07</name>
    <dbReference type="NCBI Taxonomy" id="3351462"/>
    <lineage>
        <taxon>Bacteria</taxon>
        <taxon>Pseudomonadati</taxon>
        <taxon>Pseudomonadota</taxon>
        <taxon>Gammaproteobacteria</taxon>
        <taxon>Lysobacterales</taxon>
        <taxon>Rhodanobacteraceae</taxon>
        <taxon>Rhodanobacter</taxon>
    </lineage>
</organism>
<feature type="transmembrane region" description="Helical" evidence="1">
    <location>
        <begin position="30"/>
        <end position="48"/>
    </location>
</feature>
<keyword evidence="1" id="KW-0472">Membrane</keyword>
<evidence type="ECO:0000313" key="2">
    <source>
        <dbReference type="EMBL" id="XIA18047.1"/>
    </source>
</evidence>
<evidence type="ECO:0000256" key="1">
    <source>
        <dbReference type="SAM" id="Phobius"/>
    </source>
</evidence>
<sequence>MFAVRLVVLIFLVFYSWSMGQIPPSGLNAFGKVVAFSFFIAAPLLYLLPTLEALLKEHPNLPAIGLVNVLLGWSLIGWVVAEVWALKKPEPVAAVAVAGAPTVSATPRETKTCPYCAEEILVAAVKCKHCGSELSV</sequence>
<dbReference type="EMBL" id="CP170721">
    <property type="protein sequence ID" value="XIA18047.1"/>
    <property type="molecule type" value="Genomic_DNA"/>
</dbReference>
<feature type="transmembrane region" description="Helical" evidence="1">
    <location>
        <begin position="60"/>
        <end position="81"/>
    </location>
</feature>
<dbReference type="Pfam" id="PF14373">
    <property type="entry name" value="Imm_superinfect"/>
    <property type="match status" value="1"/>
</dbReference>
<dbReference type="RefSeq" id="WP_395120835.1">
    <property type="nucleotide sequence ID" value="NZ_CP170721.1"/>
</dbReference>
<accession>A0AB74URY4</accession>
<dbReference type="InterPro" id="IPR016410">
    <property type="entry name" value="Phage_imm"/>
</dbReference>